<dbReference type="Pfam" id="PF03171">
    <property type="entry name" value="2OG-FeII_Oxy"/>
    <property type="match status" value="1"/>
</dbReference>
<dbReference type="EMBL" id="AP024446">
    <property type="protein sequence ID" value="BCS24999.1"/>
    <property type="molecule type" value="Genomic_DNA"/>
</dbReference>
<dbReference type="RefSeq" id="XP_041557193.1">
    <property type="nucleotide sequence ID" value="XM_041704626.1"/>
</dbReference>
<name>A0A7R8AMH4_9EURO</name>
<feature type="domain" description="Isopenicillin N synthase-like Fe(2+) 2OG dioxygenase" evidence="2">
    <location>
        <begin position="153"/>
        <end position="274"/>
    </location>
</feature>
<evidence type="ECO:0000259" key="2">
    <source>
        <dbReference type="Pfam" id="PF03171"/>
    </source>
</evidence>
<keyword evidence="4" id="KW-1185">Reference proteome</keyword>
<sequence>MAANILPLLRLCDLNCSPSQALITEIKSAFRQYGAIRLEIPEDIRYHPGGVFQHASEFFDKPADIKKQIQGYSPFASESVRGKAVFPKESIYFFREGTEHEDLKYLTPEFYHSVKALNDIWTPLRLRALNVISGMLGSKAPLTGTAFLESATLGVHYYDSRTVHDDTLFSPPHKDSGTLTVLFRSFNGNDGLEIADLQTTEKQDSEGVGSEASFISTPAHDEAPYVILMAGNRFQTLLGSGRARACVHRVRGPGSGVYNDCGVQRYSIAVFCAPSVPSTRRSTP</sequence>
<organism evidence="3 4">
    <name type="scientific">Aspergillus puulaauensis</name>
    <dbReference type="NCBI Taxonomy" id="1220207"/>
    <lineage>
        <taxon>Eukaryota</taxon>
        <taxon>Fungi</taxon>
        <taxon>Dikarya</taxon>
        <taxon>Ascomycota</taxon>
        <taxon>Pezizomycotina</taxon>
        <taxon>Eurotiomycetes</taxon>
        <taxon>Eurotiomycetidae</taxon>
        <taxon>Eurotiales</taxon>
        <taxon>Aspergillaceae</taxon>
        <taxon>Aspergillus</taxon>
    </lineage>
</organism>
<reference evidence="3" key="2">
    <citation type="submission" date="2021-02" db="EMBL/GenBank/DDBJ databases">
        <title>Aspergillus puulaauensis MK2 genome sequence.</title>
        <authorList>
            <person name="Futagami T."/>
            <person name="Mori K."/>
            <person name="Kadooka C."/>
            <person name="Tanaka T."/>
        </authorList>
    </citation>
    <scope>NUCLEOTIDE SEQUENCE</scope>
    <source>
        <strain evidence="3">MK2</strain>
    </source>
</reference>
<comment type="similarity">
    <text evidence="1">Belongs to the iron/ascorbate-dependent oxidoreductase family.</text>
</comment>
<dbReference type="KEGG" id="apuu:APUU_41443S"/>
<dbReference type="AlphaFoldDB" id="A0A7R8AMH4"/>
<dbReference type="InterPro" id="IPR027443">
    <property type="entry name" value="IPNS-like_sf"/>
</dbReference>
<accession>A0A7R8AMH4</accession>
<dbReference type="OrthoDB" id="288590at2759"/>
<proteinExistence type="inferred from homology"/>
<protein>
    <recommendedName>
        <fullName evidence="2">Isopenicillin N synthase-like Fe(2+) 2OG dioxygenase domain-containing protein</fullName>
    </recommendedName>
</protein>
<evidence type="ECO:0000313" key="4">
    <source>
        <dbReference type="Proteomes" id="UP000654913"/>
    </source>
</evidence>
<dbReference type="Proteomes" id="UP000654913">
    <property type="component" value="Chromosome 4"/>
</dbReference>
<gene>
    <name evidence="3" type="ORF">APUU_41443S</name>
</gene>
<dbReference type="InterPro" id="IPR044861">
    <property type="entry name" value="IPNS-like_FE2OG_OXY"/>
</dbReference>
<dbReference type="Gene3D" id="2.60.120.330">
    <property type="entry name" value="B-lactam Antibiotic, Isopenicillin N Synthase, Chain"/>
    <property type="match status" value="1"/>
</dbReference>
<dbReference type="InterPro" id="IPR050231">
    <property type="entry name" value="Iron_ascorbate_oxido_reductase"/>
</dbReference>
<dbReference type="GeneID" id="64975004"/>
<evidence type="ECO:0000256" key="1">
    <source>
        <dbReference type="ARBA" id="ARBA00008056"/>
    </source>
</evidence>
<evidence type="ECO:0000313" key="3">
    <source>
        <dbReference type="EMBL" id="BCS24999.1"/>
    </source>
</evidence>
<dbReference type="SUPFAM" id="SSF51197">
    <property type="entry name" value="Clavaminate synthase-like"/>
    <property type="match status" value="1"/>
</dbReference>
<reference evidence="3" key="1">
    <citation type="submission" date="2021-01" db="EMBL/GenBank/DDBJ databases">
        <authorList>
            <consortium name="Aspergillus puulaauensis MK2 genome sequencing consortium"/>
            <person name="Kazuki M."/>
            <person name="Futagami T."/>
        </authorList>
    </citation>
    <scope>NUCLEOTIDE SEQUENCE</scope>
    <source>
        <strain evidence="3">MK2</strain>
    </source>
</reference>
<dbReference type="PANTHER" id="PTHR47990">
    <property type="entry name" value="2-OXOGLUTARATE (2OG) AND FE(II)-DEPENDENT OXYGENASE SUPERFAMILY PROTEIN-RELATED"/>
    <property type="match status" value="1"/>
</dbReference>